<feature type="signal peptide" evidence="2">
    <location>
        <begin position="1"/>
        <end position="17"/>
    </location>
</feature>
<feature type="region of interest" description="Disordered" evidence="1">
    <location>
        <begin position="18"/>
        <end position="41"/>
    </location>
</feature>
<dbReference type="RefSeq" id="WP_010036684.1">
    <property type="nucleotide sequence ID" value="NZ_CP025958.1"/>
</dbReference>
<dbReference type="KEGG" id="gog:C1280_35680"/>
<accession>A0A2Z3HBN7</accession>
<evidence type="ECO:0000313" key="4">
    <source>
        <dbReference type="Proteomes" id="UP000245802"/>
    </source>
</evidence>
<name>A0A2Z3HBN7_9BACT</name>
<evidence type="ECO:0000256" key="2">
    <source>
        <dbReference type="SAM" id="SignalP"/>
    </source>
</evidence>
<dbReference type="Proteomes" id="UP000245802">
    <property type="component" value="Chromosome"/>
</dbReference>
<keyword evidence="4" id="KW-1185">Reference proteome</keyword>
<evidence type="ECO:0000313" key="3">
    <source>
        <dbReference type="EMBL" id="AWM41812.1"/>
    </source>
</evidence>
<keyword evidence="2" id="KW-0732">Signal</keyword>
<proteinExistence type="predicted"/>
<feature type="compositionally biased region" description="Basic and acidic residues" evidence="1">
    <location>
        <begin position="22"/>
        <end position="39"/>
    </location>
</feature>
<feature type="chain" id="PRO_5016318799" evidence="2">
    <location>
        <begin position="18"/>
        <end position="497"/>
    </location>
</feature>
<dbReference type="OrthoDB" id="278035at2"/>
<dbReference type="EMBL" id="CP025958">
    <property type="protein sequence ID" value="AWM41812.1"/>
    <property type="molecule type" value="Genomic_DNA"/>
</dbReference>
<organism evidence="3 4">
    <name type="scientific">Gemmata obscuriglobus</name>
    <dbReference type="NCBI Taxonomy" id="114"/>
    <lineage>
        <taxon>Bacteria</taxon>
        <taxon>Pseudomonadati</taxon>
        <taxon>Planctomycetota</taxon>
        <taxon>Planctomycetia</taxon>
        <taxon>Gemmatales</taxon>
        <taxon>Gemmataceae</taxon>
        <taxon>Gemmata</taxon>
    </lineage>
</organism>
<reference evidence="3 4" key="1">
    <citation type="submission" date="2018-01" db="EMBL/GenBank/DDBJ databases">
        <title>G. obscuriglobus.</title>
        <authorList>
            <person name="Franke J."/>
            <person name="Blomberg W."/>
            <person name="Selmecki A."/>
        </authorList>
    </citation>
    <scope>NUCLEOTIDE SEQUENCE [LARGE SCALE GENOMIC DNA]</scope>
    <source>
        <strain evidence="3 4">DSM 5831</strain>
    </source>
</reference>
<protein>
    <submittedName>
        <fullName evidence="3">Uncharacterized protein</fullName>
    </submittedName>
</protein>
<dbReference type="AlphaFoldDB" id="A0A2Z3HBN7"/>
<sequence length="497" mass="54393">MARVLIFLLLACALAGAQPPERAPEPKKDAPPDGVERSHSPAALVTRLAASPAPAAAPALKYELLPRLRDRKPGNAAMDYHRAKLLQPSWPRDAQESKKLQDTLIRWEEGTVDALPLAEVKKYLATHAASFRALDDAARADRCDWELGSKLSVGNIDGLLAEVQTFRELARFQKLRTRVALAEGKFDEAVHCIQIGMRLGKDVGEGPTLIHTLVGVAVASIFLGEVDHLIQRPGSPNMYWALTTLPRPVIDPRIAFEGEARLFDNLFPNARLLEKGALSTDRANALLEEMMTAFQTMGRPDDKQIGTGGIGTTAYATMNYQGARKQLLTLGWDAAAIKEMPAAQVVALRAVAAYRSYNDDLAKCFSLNVPDARTEITKVRERSEKLRKESGDPIVSVFAMNVPAIEKTFEAHSRLNRRVALMRAVEAVRLHAAAGDGKPPKSLADIKLVPVPEDPDTLKPFVYELKGNTFTLTGAPPAGAQPSINNQLRYEITLRVK</sequence>
<gene>
    <name evidence="3" type="ORF">C1280_35680</name>
</gene>
<evidence type="ECO:0000256" key="1">
    <source>
        <dbReference type="SAM" id="MobiDB-lite"/>
    </source>
</evidence>